<reference evidence="3" key="1">
    <citation type="journal article" date="2019" name="Int. J. Syst. Evol. Microbiol.">
        <title>The Global Catalogue of Microorganisms (GCM) 10K type strain sequencing project: providing services to taxonomists for standard genome sequencing and annotation.</title>
        <authorList>
            <consortium name="The Broad Institute Genomics Platform"/>
            <consortium name="The Broad Institute Genome Sequencing Center for Infectious Disease"/>
            <person name="Wu L."/>
            <person name="Ma J."/>
        </authorList>
    </citation>
    <scope>NUCLEOTIDE SEQUENCE [LARGE SCALE GENOMIC DNA]</scope>
    <source>
        <strain evidence="3">CGMCC 1.10363</strain>
    </source>
</reference>
<evidence type="ECO:0000313" key="2">
    <source>
        <dbReference type="EMBL" id="MFC4243088.1"/>
    </source>
</evidence>
<dbReference type="InterPro" id="IPR000073">
    <property type="entry name" value="AB_hydrolase_1"/>
</dbReference>
<sequence length="298" mass="31940">METVVDPRTRAVGLDAGIRPIDWSRPDPDAVPFRFEAPSGVLAGWSLGDPSSPRVVLLPGATGSKEDFVLLAPPLARAGYYVQSYDLAGQFESAAAGPSRTTGKWDYPLYVADLLAFLESGAPAHVLGYSFAGVVAQLVLAARPGLFLSLTLLTSPPLTGNVFRGVKIVGPFARFLSAHVGAGLMIWGIQTNKNGVDDQRLAFVRDRLTVTRRESVDDIIELMMATPDVTAAVATSGVPLLIATGEHDLWPVRMHAEYADRIGAELAVYRTGHSPCETTPNQLALDMITTFQRAEQPA</sequence>
<evidence type="ECO:0000313" key="3">
    <source>
        <dbReference type="Proteomes" id="UP001595900"/>
    </source>
</evidence>
<dbReference type="PANTHER" id="PTHR43433">
    <property type="entry name" value="HYDROLASE, ALPHA/BETA FOLD FAMILY PROTEIN"/>
    <property type="match status" value="1"/>
</dbReference>
<proteinExistence type="predicted"/>
<feature type="domain" description="AB hydrolase-1" evidence="1">
    <location>
        <begin position="55"/>
        <end position="283"/>
    </location>
</feature>
<dbReference type="InterPro" id="IPR050471">
    <property type="entry name" value="AB_hydrolase"/>
</dbReference>
<dbReference type="Gene3D" id="3.40.50.1820">
    <property type="entry name" value="alpha/beta hydrolase"/>
    <property type="match status" value="1"/>
</dbReference>
<name>A0ABV8Q664_9MICO</name>
<dbReference type="RefSeq" id="WP_390228065.1">
    <property type="nucleotide sequence ID" value="NZ_JBHSCN010000004.1"/>
</dbReference>
<gene>
    <name evidence="2" type="ORF">ACFOYW_06860</name>
</gene>
<accession>A0ABV8Q664</accession>
<dbReference type="SUPFAM" id="SSF53474">
    <property type="entry name" value="alpha/beta-Hydrolases"/>
    <property type="match status" value="1"/>
</dbReference>
<evidence type="ECO:0000259" key="1">
    <source>
        <dbReference type="Pfam" id="PF12697"/>
    </source>
</evidence>
<organism evidence="2 3">
    <name type="scientific">Gryllotalpicola reticulitermitis</name>
    <dbReference type="NCBI Taxonomy" id="1184153"/>
    <lineage>
        <taxon>Bacteria</taxon>
        <taxon>Bacillati</taxon>
        <taxon>Actinomycetota</taxon>
        <taxon>Actinomycetes</taxon>
        <taxon>Micrococcales</taxon>
        <taxon>Microbacteriaceae</taxon>
        <taxon>Gryllotalpicola</taxon>
    </lineage>
</organism>
<protein>
    <submittedName>
        <fullName evidence="2">Alpha/beta fold hydrolase</fullName>
    </submittedName>
</protein>
<dbReference type="EMBL" id="JBHSCN010000004">
    <property type="protein sequence ID" value="MFC4243088.1"/>
    <property type="molecule type" value="Genomic_DNA"/>
</dbReference>
<keyword evidence="2" id="KW-0378">Hydrolase</keyword>
<dbReference type="Proteomes" id="UP001595900">
    <property type="component" value="Unassembled WGS sequence"/>
</dbReference>
<dbReference type="Pfam" id="PF12697">
    <property type="entry name" value="Abhydrolase_6"/>
    <property type="match status" value="1"/>
</dbReference>
<dbReference type="InterPro" id="IPR029058">
    <property type="entry name" value="AB_hydrolase_fold"/>
</dbReference>
<dbReference type="PANTHER" id="PTHR43433:SF5">
    <property type="entry name" value="AB HYDROLASE-1 DOMAIN-CONTAINING PROTEIN"/>
    <property type="match status" value="1"/>
</dbReference>
<comment type="caution">
    <text evidence="2">The sequence shown here is derived from an EMBL/GenBank/DDBJ whole genome shotgun (WGS) entry which is preliminary data.</text>
</comment>
<keyword evidence="3" id="KW-1185">Reference proteome</keyword>
<dbReference type="GO" id="GO:0016787">
    <property type="term" value="F:hydrolase activity"/>
    <property type="evidence" value="ECO:0007669"/>
    <property type="project" value="UniProtKB-KW"/>
</dbReference>